<name>A0A2S9CWQ5_CHRCI</name>
<evidence type="ECO:0000313" key="3">
    <source>
        <dbReference type="Proteomes" id="UP000238325"/>
    </source>
</evidence>
<protein>
    <submittedName>
        <fullName evidence="1">Uncharacterized protein</fullName>
    </submittedName>
</protein>
<dbReference type="OrthoDB" id="4772286at2"/>
<accession>A0A2S9CWQ5</accession>
<reference evidence="3 4" key="1">
    <citation type="submission" date="2017-09" db="EMBL/GenBank/DDBJ databases">
        <title>Genomic, metabolic, and phenotypic characteristics of bacterial isolates from the natural microbiome of the model nematode Caenorhabditis elegans.</title>
        <authorList>
            <person name="Zimmermann J."/>
            <person name="Obeng N."/>
            <person name="Yang W."/>
            <person name="Obeng O."/>
            <person name="Kissoyan K."/>
            <person name="Pees B."/>
            <person name="Dirksen P."/>
            <person name="Hoppner M."/>
            <person name="Franke A."/>
            <person name="Rosenstiel P."/>
            <person name="Leippe M."/>
            <person name="Dierking K."/>
            <person name="Kaleta C."/>
            <person name="Schulenburg H."/>
        </authorList>
    </citation>
    <scope>NUCLEOTIDE SEQUENCE [LARGE SCALE GENOMIC DNA]</scope>
    <source>
        <strain evidence="1 4">MYb25</strain>
        <strain evidence="2 3">MYb44</strain>
    </source>
</reference>
<evidence type="ECO:0000313" key="4">
    <source>
        <dbReference type="Proteomes" id="UP000238534"/>
    </source>
</evidence>
<comment type="caution">
    <text evidence="1">The sequence shown here is derived from an EMBL/GenBank/DDBJ whole genome shotgun (WGS) entry which is preliminary data.</text>
</comment>
<dbReference type="AlphaFoldDB" id="A0A2S9CWQ5"/>
<proteinExistence type="predicted"/>
<dbReference type="RefSeq" id="WP_105682699.1">
    <property type="nucleotide sequence ID" value="NZ_JBBGZD010000001.1"/>
</dbReference>
<keyword evidence="3" id="KW-1185">Reference proteome</keyword>
<sequence>MTDKGILNNGIQVEGGWSIDANVFIDKNYNILDIPFDNTLLLSAVNHITGKTISISYENSNVGYSFDTCVLSRSLGEWRNDDATNIYKTIKTGHHIDEFYDLLSEYLNPLQKDLIPLKISSWTIIYNNLKRNNDGYDDRELIFSATRGKLFIDITYNRNWEKPYYIYMGLSKYDYSEIVYNLNKPPREYQEIFLENVEEVVVIINDFLIELDHYLSGIPRKS</sequence>
<dbReference type="EMBL" id="PCPH01000002">
    <property type="protein sequence ID" value="PRB91327.1"/>
    <property type="molecule type" value="Genomic_DNA"/>
</dbReference>
<evidence type="ECO:0000313" key="1">
    <source>
        <dbReference type="EMBL" id="PRB84949.1"/>
    </source>
</evidence>
<dbReference type="Proteomes" id="UP000238534">
    <property type="component" value="Unassembled WGS sequence"/>
</dbReference>
<gene>
    <name evidence="1" type="ORF">CQ022_01385</name>
    <name evidence="2" type="ORF">CQ033_11605</name>
</gene>
<organism evidence="1 4">
    <name type="scientific">Chryseobacterium culicis</name>
    <dbReference type="NCBI Taxonomy" id="680127"/>
    <lineage>
        <taxon>Bacteria</taxon>
        <taxon>Pseudomonadati</taxon>
        <taxon>Bacteroidota</taxon>
        <taxon>Flavobacteriia</taxon>
        <taxon>Flavobacteriales</taxon>
        <taxon>Weeksellaceae</taxon>
        <taxon>Chryseobacterium group</taxon>
        <taxon>Chryseobacterium</taxon>
    </lineage>
</organism>
<dbReference type="EMBL" id="PCPP01000001">
    <property type="protein sequence ID" value="PRB84949.1"/>
    <property type="molecule type" value="Genomic_DNA"/>
</dbReference>
<dbReference type="Proteomes" id="UP000238325">
    <property type="component" value="Unassembled WGS sequence"/>
</dbReference>
<evidence type="ECO:0000313" key="2">
    <source>
        <dbReference type="EMBL" id="PRB91327.1"/>
    </source>
</evidence>